<evidence type="ECO:0000313" key="2">
    <source>
        <dbReference type="EMBL" id="CAI6098104.1"/>
    </source>
</evidence>
<evidence type="ECO:0000256" key="1">
    <source>
        <dbReference type="SAM" id="MobiDB-lite"/>
    </source>
</evidence>
<evidence type="ECO:0000313" key="3">
    <source>
        <dbReference type="Proteomes" id="UP001160390"/>
    </source>
</evidence>
<gene>
    <name evidence="2" type="ORF">CCHLO57077_00005842</name>
</gene>
<feature type="region of interest" description="Disordered" evidence="1">
    <location>
        <begin position="489"/>
        <end position="509"/>
    </location>
</feature>
<protein>
    <submittedName>
        <fullName evidence="2">Uncharacterized protein</fullName>
    </submittedName>
</protein>
<comment type="caution">
    <text evidence="2">The sequence shown here is derived from an EMBL/GenBank/DDBJ whole genome shotgun (WGS) entry which is preliminary data.</text>
</comment>
<dbReference type="Proteomes" id="UP001160390">
    <property type="component" value="Unassembled WGS sequence"/>
</dbReference>
<keyword evidence="3" id="KW-1185">Reference proteome</keyword>
<dbReference type="InterPro" id="IPR022198">
    <property type="entry name" value="DUF3723"/>
</dbReference>
<feature type="region of interest" description="Disordered" evidence="1">
    <location>
        <begin position="395"/>
        <end position="477"/>
    </location>
</feature>
<proteinExistence type="predicted"/>
<organism evidence="2 3">
    <name type="scientific">Clonostachys chloroleuca</name>
    <dbReference type="NCBI Taxonomy" id="1926264"/>
    <lineage>
        <taxon>Eukaryota</taxon>
        <taxon>Fungi</taxon>
        <taxon>Dikarya</taxon>
        <taxon>Ascomycota</taxon>
        <taxon>Pezizomycotina</taxon>
        <taxon>Sordariomycetes</taxon>
        <taxon>Hypocreomycetidae</taxon>
        <taxon>Hypocreales</taxon>
        <taxon>Bionectriaceae</taxon>
        <taxon>Clonostachys</taxon>
    </lineage>
</organism>
<name>A0AA35Q6Q7_9HYPO</name>
<dbReference type="Pfam" id="PF12520">
    <property type="entry name" value="DUF3723"/>
    <property type="match status" value="1"/>
</dbReference>
<accession>A0AA35Q6Q7</accession>
<reference evidence="2" key="1">
    <citation type="submission" date="2023-01" db="EMBL/GenBank/DDBJ databases">
        <authorList>
            <person name="Piombo E."/>
        </authorList>
    </citation>
    <scope>NUCLEOTIDE SEQUENCE</scope>
</reference>
<dbReference type="AlphaFoldDB" id="A0AA35Q6Q7"/>
<dbReference type="EMBL" id="CABFNP030001297">
    <property type="protein sequence ID" value="CAI6098104.1"/>
    <property type="molecule type" value="Genomic_DNA"/>
</dbReference>
<sequence length="576" mass="64673">MAPTQMDTSTRRLSKSKQRILKRLRSHPILGPAYANVLLQIPGMQEGLQIGTLPETISAKNYENVVHCLVHIRKAWVFIMGSEANLRYVDEDAVRELELRCPGISSIDEQHVTSVIRGGMAFHDVTDKAEREKLLERTKLVYCLIPSLRTLQMDFKYVRRCTHMVKQLLLGDAPLECTVEQTAFAAFRHRKAEADRSDPVFQGSYKLLCLHVMQNLTELSGEYPLLEDNEKPPSELVPDPRAWFNLAKRASDLGFESQTVTNRLSNDPDRAEAKRALLNARKPDLYSYESSGFDTLITTITDTFNKAHRVQEKGQPQSTLTCSCAGEPLNRRCGRQYSSAYFRDRHSLTAENFTCCVEKDADITSLFVRRSVFLAFWGLHDTDGQERFNISNEDEMDMGESPLESGDANMPDLPAFTRRKRPRDQSRATGSGRSGLKPDGTSAPVKGAKKQAATPAKGAIQPAKVGKPSHSSKPGPRFIQKSVERKLNKENQDAQKANQKEVPPTDSDAQVEIRNKSDKRMIRRCRRQSVIQAVEDILRENTGAHTFGTDGRGITLDDCVNVDCILIGPIVEEEEL</sequence>